<keyword evidence="5" id="KW-1185">Reference proteome</keyword>
<dbReference type="Proteomes" id="UP000304912">
    <property type="component" value="Chromosome"/>
</dbReference>
<name>A0A5B7YEZ7_9ALTE</name>
<dbReference type="RefSeq" id="WP_139756618.1">
    <property type="nucleotide sequence ID" value="NZ_CP039852.1"/>
</dbReference>
<dbReference type="PROSITE" id="PS01031">
    <property type="entry name" value="SHSP"/>
    <property type="match status" value="1"/>
</dbReference>
<evidence type="ECO:0000256" key="1">
    <source>
        <dbReference type="PROSITE-ProRule" id="PRU00285"/>
    </source>
</evidence>
<evidence type="ECO:0000313" key="4">
    <source>
        <dbReference type="EMBL" id="QCZ93876.1"/>
    </source>
</evidence>
<dbReference type="InterPro" id="IPR002068">
    <property type="entry name" value="A-crystallin/Hsp20_dom"/>
</dbReference>
<protein>
    <submittedName>
        <fullName evidence="4">Hsp20/alpha crystallin family protein</fullName>
    </submittedName>
</protein>
<dbReference type="Pfam" id="PF00011">
    <property type="entry name" value="HSP20"/>
    <property type="match status" value="1"/>
</dbReference>
<evidence type="ECO:0000259" key="3">
    <source>
        <dbReference type="PROSITE" id="PS01031"/>
    </source>
</evidence>
<dbReference type="InterPro" id="IPR031107">
    <property type="entry name" value="Small_HSP"/>
</dbReference>
<dbReference type="AlphaFoldDB" id="A0A5B7YEZ7"/>
<reference evidence="4 5" key="1">
    <citation type="submission" date="2019-04" db="EMBL/GenBank/DDBJ databases">
        <title>Salinimonas iocasae sp. nov., a halophilic bacterium isolated from the outer tube casing of tubeworms in Okinawa Trough.</title>
        <authorList>
            <person name="Zhang H."/>
            <person name="Wang H."/>
            <person name="Li C."/>
        </authorList>
    </citation>
    <scope>NUCLEOTIDE SEQUENCE [LARGE SCALE GENOMIC DNA]</scope>
    <source>
        <strain evidence="4 5">KX18D6</strain>
    </source>
</reference>
<comment type="similarity">
    <text evidence="1 2">Belongs to the small heat shock protein (HSP20) family.</text>
</comment>
<organism evidence="4 5">
    <name type="scientific">Salinimonas iocasae</name>
    <dbReference type="NCBI Taxonomy" id="2572577"/>
    <lineage>
        <taxon>Bacteria</taxon>
        <taxon>Pseudomonadati</taxon>
        <taxon>Pseudomonadota</taxon>
        <taxon>Gammaproteobacteria</taxon>
        <taxon>Alteromonadales</taxon>
        <taxon>Alteromonadaceae</taxon>
        <taxon>Alteromonas/Salinimonas group</taxon>
        <taxon>Salinimonas</taxon>
    </lineage>
</organism>
<evidence type="ECO:0000256" key="2">
    <source>
        <dbReference type="RuleBase" id="RU003616"/>
    </source>
</evidence>
<dbReference type="SUPFAM" id="SSF49764">
    <property type="entry name" value="HSP20-like chaperones"/>
    <property type="match status" value="1"/>
</dbReference>
<sequence>MNNLSNKNRFDLDSLFDHFLSPLSSSETGFFSPRVDITDKGEHFIIAAELPGVEKEDIHLELHNGVLTLSAEVKQSKKEEKDGRVIRQERRYGHFQRSFTVGDAVQENDITASFESGILTVTAPKSQQAEPQKRRIDIR</sequence>
<dbReference type="OrthoDB" id="9792695at2"/>
<feature type="domain" description="SHSP" evidence="3">
    <location>
        <begin position="26"/>
        <end position="139"/>
    </location>
</feature>
<dbReference type="CDD" id="cd06471">
    <property type="entry name" value="ACD_LpsHSP_like"/>
    <property type="match status" value="1"/>
</dbReference>
<dbReference type="Gene3D" id="2.60.40.790">
    <property type="match status" value="1"/>
</dbReference>
<evidence type="ECO:0000313" key="5">
    <source>
        <dbReference type="Proteomes" id="UP000304912"/>
    </source>
</evidence>
<accession>A0A5B7YEZ7</accession>
<dbReference type="KEGG" id="salk:FBQ74_10430"/>
<dbReference type="InterPro" id="IPR008978">
    <property type="entry name" value="HSP20-like_chaperone"/>
</dbReference>
<proteinExistence type="inferred from homology"/>
<gene>
    <name evidence="4" type="ORF">FBQ74_10430</name>
</gene>
<dbReference type="PANTHER" id="PTHR11527">
    <property type="entry name" value="HEAT-SHOCK PROTEIN 20 FAMILY MEMBER"/>
    <property type="match status" value="1"/>
</dbReference>
<dbReference type="EMBL" id="CP039852">
    <property type="protein sequence ID" value="QCZ93876.1"/>
    <property type="molecule type" value="Genomic_DNA"/>
</dbReference>